<sequence>MKWLAASAALILAAHVSAIAVDPSLGTPPQGYEMCTEAFNCEAYKDAEGRWAMRIIPGLEYGSAGYEEHVNKTRVGPEKQDLVSRQEYFNCGNAGYCTGVGSSEDKQEFGDATPKTVAESLWSHCKSFHCNVDSWTWNMKHAHDGSVQVPLPRTLTISTTGTFHPDIQKGMLSAVTEVYGRTQTQVTRRGGTPRFGQWQMKFWQAPSRVNVARFNQKSKGLDGFLTSSITWDKSGNFGCAQINAALGPAAAAIRAAGGPLMGIVNLFCQ</sequence>
<dbReference type="GeneID" id="41961074"/>
<proteinExistence type="predicted"/>
<evidence type="ECO:0000256" key="1">
    <source>
        <dbReference type="SAM" id="SignalP"/>
    </source>
</evidence>
<keyword evidence="2" id="KW-1185">Reference proteome</keyword>
<dbReference type="RefSeq" id="XP_030983256.1">
    <property type="nucleotide sequence ID" value="XM_031126165.1"/>
</dbReference>
<reference evidence="3" key="2">
    <citation type="submission" date="2019-10" db="EMBL/GenBank/DDBJ databases">
        <authorList>
            <consortium name="NCBI Genome Project"/>
        </authorList>
    </citation>
    <scope>NUCLEOTIDE SEQUENCE</scope>
    <source>
        <strain evidence="3">NI907</strain>
    </source>
</reference>
<evidence type="ECO:0000313" key="3">
    <source>
        <dbReference type="RefSeq" id="XP_030983256.1"/>
    </source>
</evidence>
<gene>
    <name evidence="3" type="ORF">PgNI_06138</name>
</gene>
<feature type="signal peptide" evidence="1">
    <location>
        <begin position="1"/>
        <end position="18"/>
    </location>
</feature>
<organism evidence="2 3">
    <name type="scientific">Pyricularia grisea</name>
    <name type="common">Crabgrass-specific blast fungus</name>
    <name type="synonym">Magnaporthe grisea</name>
    <dbReference type="NCBI Taxonomy" id="148305"/>
    <lineage>
        <taxon>Eukaryota</taxon>
        <taxon>Fungi</taxon>
        <taxon>Dikarya</taxon>
        <taxon>Ascomycota</taxon>
        <taxon>Pezizomycotina</taxon>
        <taxon>Sordariomycetes</taxon>
        <taxon>Sordariomycetidae</taxon>
        <taxon>Magnaporthales</taxon>
        <taxon>Pyriculariaceae</taxon>
        <taxon>Pyricularia</taxon>
    </lineage>
</organism>
<reference evidence="2 3" key="1">
    <citation type="journal article" date="2019" name="Mol. Biol. Evol.">
        <title>Blast fungal genomes show frequent chromosomal changes, gene gains and losses, and effector gene turnover.</title>
        <authorList>
            <person name="Gomez Luciano L.B."/>
            <person name="Jason Tsai I."/>
            <person name="Chuma I."/>
            <person name="Tosa Y."/>
            <person name="Chen Y.H."/>
            <person name="Li J.Y."/>
            <person name="Li M.Y."/>
            <person name="Jade Lu M.Y."/>
            <person name="Nakayashiki H."/>
            <person name="Li W.H."/>
        </authorList>
    </citation>
    <scope>NUCLEOTIDE SEQUENCE [LARGE SCALE GENOMIC DNA]</scope>
    <source>
        <strain evidence="2 3">NI907</strain>
    </source>
</reference>
<evidence type="ECO:0000313" key="2">
    <source>
        <dbReference type="Proteomes" id="UP000515153"/>
    </source>
</evidence>
<name>A0A6P8B7R3_PYRGI</name>
<evidence type="ECO:0008006" key="4">
    <source>
        <dbReference type="Google" id="ProtNLM"/>
    </source>
</evidence>
<accession>A0A6P8B7R3</accession>
<protein>
    <recommendedName>
        <fullName evidence="4">Secreted protein</fullName>
    </recommendedName>
</protein>
<dbReference type="Proteomes" id="UP000515153">
    <property type="component" value="Chromosome I"/>
</dbReference>
<dbReference type="KEGG" id="pgri:PgNI_06138"/>
<keyword evidence="1" id="KW-0732">Signal</keyword>
<dbReference type="AlphaFoldDB" id="A0A6P8B7R3"/>
<feature type="chain" id="PRO_5027569128" description="Secreted protein" evidence="1">
    <location>
        <begin position="19"/>
        <end position="269"/>
    </location>
</feature>
<reference evidence="3" key="3">
    <citation type="submission" date="2025-08" db="UniProtKB">
        <authorList>
            <consortium name="RefSeq"/>
        </authorList>
    </citation>
    <scope>IDENTIFICATION</scope>
    <source>
        <strain evidence="3">NI907</strain>
    </source>
</reference>